<name>A0A0F9NN16_9ZZZZ</name>
<dbReference type="EMBL" id="LAZR01003200">
    <property type="protein sequence ID" value="KKN20880.1"/>
    <property type="molecule type" value="Genomic_DNA"/>
</dbReference>
<gene>
    <name evidence="1" type="ORF">LCGC14_0931140</name>
</gene>
<comment type="caution">
    <text evidence="1">The sequence shown here is derived from an EMBL/GenBank/DDBJ whole genome shotgun (WGS) entry which is preliminary data.</text>
</comment>
<proteinExistence type="predicted"/>
<protein>
    <submittedName>
        <fullName evidence="1">Uncharacterized protein</fullName>
    </submittedName>
</protein>
<evidence type="ECO:0000313" key="1">
    <source>
        <dbReference type="EMBL" id="KKN20880.1"/>
    </source>
</evidence>
<dbReference type="AlphaFoldDB" id="A0A0F9NN16"/>
<sequence>MEEEISSELSEKSIRMLKKYLINGLKKSLKGNQ</sequence>
<organism evidence="1">
    <name type="scientific">marine sediment metagenome</name>
    <dbReference type="NCBI Taxonomy" id="412755"/>
    <lineage>
        <taxon>unclassified sequences</taxon>
        <taxon>metagenomes</taxon>
        <taxon>ecological metagenomes</taxon>
    </lineage>
</organism>
<accession>A0A0F9NN16</accession>
<reference evidence="1" key="1">
    <citation type="journal article" date="2015" name="Nature">
        <title>Complex archaea that bridge the gap between prokaryotes and eukaryotes.</title>
        <authorList>
            <person name="Spang A."/>
            <person name="Saw J.H."/>
            <person name="Jorgensen S.L."/>
            <person name="Zaremba-Niedzwiedzka K."/>
            <person name="Martijn J."/>
            <person name="Lind A.E."/>
            <person name="van Eijk R."/>
            <person name="Schleper C."/>
            <person name="Guy L."/>
            <person name="Ettema T.J."/>
        </authorList>
    </citation>
    <scope>NUCLEOTIDE SEQUENCE</scope>
</reference>